<dbReference type="InterPro" id="IPR007462">
    <property type="entry name" value="COV1-like"/>
</dbReference>
<reference evidence="2" key="1">
    <citation type="journal article" date="2014" name="Front. Microbiol.">
        <title>High frequency of phylogenetically diverse reductive dehalogenase-homologous genes in deep subseafloor sedimentary metagenomes.</title>
        <authorList>
            <person name="Kawai M."/>
            <person name="Futagami T."/>
            <person name="Toyoda A."/>
            <person name="Takaki Y."/>
            <person name="Nishi S."/>
            <person name="Hori S."/>
            <person name="Arai W."/>
            <person name="Tsubouchi T."/>
            <person name="Morono Y."/>
            <person name="Uchiyama I."/>
            <person name="Ito T."/>
            <person name="Fujiyama A."/>
            <person name="Inagaki F."/>
            <person name="Takami H."/>
        </authorList>
    </citation>
    <scope>NUCLEOTIDE SEQUENCE</scope>
    <source>
        <strain evidence="2">Expedition CK06-06</strain>
    </source>
</reference>
<feature type="non-terminal residue" evidence="2">
    <location>
        <position position="126"/>
    </location>
</feature>
<evidence type="ECO:0008006" key="3">
    <source>
        <dbReference type="Google" id="ProtNLM"/>
    </source>
</evidence>
<feature type="transmembrane region" description="Helical" evidence="1">
    <location>
        <begin position="44"/>
        <end position="67"/>
    </location>
</feature>
<proteinExistence type="predicted"/>
<dbReference type="Pfam" id="PF04367">
    <property type="entry name" value="DUF502"/>
    <property type="match status" value="1"/>
</dbReference>
<evidence type="ECO:0000313" key="2">
    <source>
        <dbReference type="EMBL" id="GAG12656.1"/>
    </source>
</evidence>
<sequence>MKKILNYFLKGLLIFAPMALTVFALVYVFTGLDKIFRELFKIKIPGLGLLVTVAGITFIGFLASNLLGSKFFRLIEKVFTKVPLVKMLYSALKDLIGAFAGEKKGFDKPVVVELIPSGPKAVGFIT</sequence>
<keyword evidence="1" id="KW-0472">Membrane</keyword>
<dbReference type="EMBL" id="BARS01024880">
    <property type="protein sequence ID" value="GAG12656.1"/>
    <property type="molecule type" value="Genomic_DNA"/>
</dbReference>
<organism evidence="2">
    <name type="scientific">marine sediment metagenome</name>
    <dbReference type="NCBI Taxonomy" id="412755"/>
    <lineage>
        <taxon>unclassified sequences</taxon>
        <taxon>metagenomes</taxon>
        <taxon>ecological metagenomes</taxon>
    </lineage>
</organism>
<keyword evidence="1" id="KW-0812">Transmembrane</keyword>
<comment type="caution">
    <text evidence="2">The sequence shown here is derived from an EMBL/GenBank/DDBJ whole genome shotgun (WGS) entry which is preliminary data.</text>
</comment>
<evidence type="ECO:0000256" key="1">
    <source>
        <dbReference type="SAM" id="Phobius"/>
    </source>
</evidence>
<protein>
    <recommendedName>
        <fullName evidence="3">DUF502 domain-containing protein</fullName>
    </recommendedName>
</protein>
<dbReference type="PANTHER" id="PTHR31876:SF26">
    <property type="entry name" value="PROTEIN LIKE COV 2"/>
    <property type="match status" value="1"/>
</dbReference>
<feature type="transmembrane region" description="Helical" evidence="1">
    <location>
        <begin position="12"/>
        <end position="32"/>
    </location>
</feature>
<dbReference type="AlphaFoldDB" id="X0WIY2"/>
<accession>X0WIY2</accession>
<keyword evidence="1" id="KW-1133">Transmembrane helix</keyword>
<dbReference type="PANTHER" id="PTHR31876">
    <property type="entry name" value="COV-LIKE PROTEIN 1"/>
    <property type="match status" value="1"/>
</dbReference>
<gene>
    <name evidence="2" type="ORF">S01H1_39430</name>
</gene>
<name>X0WIY2_9ZZZZ</name>